<evidence type="ECO:0000313" key="2">
    <source>
        <dbReference type="EMBL" id="AUS03983.1"/>
    </source>
</evidence>
<reference evidence="3" key="1">
    <citation type="submission" date="2018-01" db="EMBL/GenBank/DDBJ databases">
        <title>Complete genome of Tamlana sp. UJ94.</title>
        <authorList>
            <person name="Jung J."/>
            <person name="Chung D."/>
            <person name="Bae S.S."/>
            <person name="Baek K."/>
        </authorList>
    </citation>
    <scope>NUCLEOTIDE SEQUENCE [LARGE SCALE GENOMIC DNA]</scope>
    <source>
        <strain evidence="3">UJ94</strain>
    </source>
</reference>
<feature type="chain" id="PRO_5014457970" evidence="1">
    <location>
        <begin position="24"/>
        <end position="270"/>
    </location>
</feature>
<name>A0A2I7SDL6_9FLAO</name>
<keyword evidence="3" id="KW-1185">Reference proteome</keyword>
<dbReference type="AlphaFoldDB" id="A0A2I7SDL6"/>
<accession>A0A2I7SDL6</accession>
<protein>
    <submittedName>
        <fullName evidence="2">Uncharacterized protein</fullName>
    </submittedName>
</protein>
<sequence>MRKISKSILFAAALFFISLGLLAQSNSKHLSSLVNMKARYLDNEMRNHGYKLHNTSKSGSDSYQTWWSSNRSKCVTTHVSGGLVKSVLNTPESDCGKSSNRNYSENNHYSHNNHGGNLNNLVGLNVNHLNSEMRRRGYTMHKSDKNGNDYYESWWNNNRKKCVSVRVRNREVKSVTSTMPADCGNNSKYNHSYKSNKHYYSGNKQYNDLQGWDALRAYAELENRGFRQVKEHSSNGKTYRLWKDYDTDQCIKTLSINKKISQIFASEHCD</sequence>
<keyword evidence="1" id="KW-0732">Signal</keyword>
<gene>
    <name evidence="2" type="ORF">C1A40_00110</name>
</gene>
<dbReference type="Proteomes" id="UP000236592">
    <property type="component" value="Chromosome"/>
</dbReference>
<dbReference type="OrthoDB" id="1436368at2"/>
<dbReference type="EMBL" id="CP025938">
    <property type="protein sequence ID" value="AUS03983.1"/>
    <property type="molecule type" value="Genomic_DNA"/>
</dbReference>
<proteinExistence type="predicted"/>
<dbReference type="KEGG" id="taj:C1A40_00110"/>
<evidence type="ECO:0000256" key="1">
    <source>
        <dbReference type="SAM" id="SignalP"/>
    </source>
</evidence>
<organism evidence="2 3">
    <name type="scientific">Pseudotamlana carrageenivorans</name>
    <dbReference type="NCBI Taxonomy" id="2069432"/>
    <lineage>
        <taxon>Bacteria</taxon>
        <taxon>Pseudomonadati</taxon>
        <taxon>Bacteroidota</taxon>
        <taxon>Flavobacteriia</taxon>
        <taxon>Flavobacteriales</taxon>
        <taxon>Flavobacteriaceae</taxon>
        <taxon>Pseudotamlana</taxon>
    </lineage>
</organism>
<evidence type="ECO:0000313" key="3">
    <source>
        <dbReference type="Proteomes" id="UP000236592"/>
    </source>
</evidence>
<dbReference type="RefSeq" id="WP_102994107.1">
    <property type="nucleotide sequence ID" value="NZ_CP025938.1"/>
</dbReference>
<feature type="signal peptide" evidence="1">
    <location>
        <begin position="1"/>
        <end position="23"/>
    </location>
</feature>